<dbReference type="CDD" id="cd08432">
    <property type="entry name" value="PBP2_GcdR_TrpI_HvrB_AmpR_like"/>
    <property type="match status" value="1"/>
</dbReference>
<gene>
    <name evidence="6" type="ORF">IF202_12875</name>
</gene>
<dbReference type="InterPro" id="IPR036390">
    <property type="entry name" value="WH_DNA-bd_sf"/>
</dbReference>
<protein>
    <submittedName>
        <fullName evidence="6">LysR family transcriptional regulator</fullName>
    </submittedName>
</protein>
<dbReference type="Proteomes" id="UP000604161">
    <property type="component" value="Unassembled WGS sequence"/>
</dbReference>
<evidence type="ECO:0000256" key="3">
    <source>
        <dbReference type="ARBA" id="ARBA00023125"/>
    </source>
</evidence>
<dbReference type="PRINTS" id="PR00039">
    <property type="entry name" value="HTHLYSR"/>
</dbReference>
<dbReference type="InterPro" id="IPR058163">
    <property type="entry name" value="LysR-type_TF_proteobact-type"/>
</dbReference>
<sequence>MRTSLPFMNSLVFFESTARLGSFTKAAEELYITQSAVSKKIKLLEESLGFNLFIREPRQLILTDAGKEFYNDAKSVLNQMSETINRINRNSDSNTVTITCTQAVSHYWLFPRIMRFNLQHPEIAINIYASNDLDENTCAQFDLGILNSDGDWSTQLNNHLLFHERIYPICHYDYPINTLLTPENILNQKLIHLDPSAWRWPTWVNWFASFGIEFSIPKNAQLFNQVTLALEASRQGMGISLGWEFMTEEMLKRNELKRVSDMFYEPGMADFLVYRKSKELSESARVFRDWLLKDVDNHK</sequence>
<name>A0ABR8P234_9GAMM</name>
<evidence type="ECO:0000259" key="5">
    <source>
        <dbReference type="PROSITE" id="PS50931"/>
    </source>
</evidence>
<evidence type="ECO:0000313" key="7">
    <source>
        <dbReference type="Proteomes" id="UP000604161"/>
    </source>
</evidence>
<evidence type="ECO:0000256" key="1">
    <source>
        <dbReference type="ARBA" id="ARBA00009437"/>
    </source>
</evidence>
<dbReference type="Gene3D" id="3.40.190.10">
    <property type="entry name" value="Periplasmic binding protein-like II"/>
    <property type="match status" value="2"/>
</dbReference>
<dbReference type="Gene3D" id="1.10.10.10">
    <property type="entry name" value="Winged helix-like DNA-binding domain superfamily/Winged helix DNA-binding domain"/>
    <property type="match status" value="1"/>
</dbReference>
<dbReference type="InterPro" id="IPR005119">
    <property type="entry name" value="LysR_subst-bd"/>
</dbReference>
<dbReference type="SUPFAM" id="SSF46785">
    <property type="entry name" value="Winged helix' DNA-binding domain"/>
    <property type="match status" value="1"/>
</dbReference>
<keyword evidence="3" id="KW-0238">DNA-binding</keyword>
<organism evidence="6 7">
    <name type="scientific">Marinomonas colpomeniae</name>
    <dbReference type="NCBI Taxonomy" id="2774408"/>
    <lineage>
        <taxon>Bacteria</taxon>
        <taxon>Pseudomonadati</taxon>
        <taxon>Pseudomonadota</taxon>
        <taxon>Gammaproteobacteria</taxon>
        <taxon>Oceanospirillales</taxon>
        <taxon>Oceanospirillaceae</taxon>
        <taxon>Marinomonas</taxon>
    </lineage>
</organism>
<dbReference type="InterPro" id="IPR036388">
    <property type="entry name" value="WH-like_DNA-bd_sf"/>
</dbReference>
<proteinExistence type="inferred from homology"/>
<dbReference type="EMBL" id="JACYFC010000004">
    <property type="protein sequence ID" value="MBD5771940.1"/>
    <property type="molecule type" value="Genomic_DNA"/>
</dbReference>
<keyword evidence="2" id="KW-0805">Transcription regulation</keyword>
<dbReference type="InterPro" id="IPR000847">
    <property type="entry name" value="LysR_HTH_N"/>
</dbReference>
<keyword evidence="7" id="KW-1185">Reference proteome</keyword>
<comment type="caution">
    <text evidence="6">The sequence shown here is derived from an EMBL/GenBank/DDBJ whole genome shotgun (WGS) entry which is preliminary data.</text>
</comment>
<accession>A0ABR8P234</accession>
<feature type="domain" description="HTH lysR-type" evidence="5">
    <location>
        <begin position="8"/>
        <end position="63"/>
    </location>
</feature>
<reference evidence="6 7" key="1">
    <citation type="submission" date="2020-09" db="EMBL/GenBank/DDBJ databases">
        <title>Marinomonas sp. nov., isolated from the cysticercosis algae of Qingdao, China.</title>
        <authorList>
            <person name="Sun X."/>
        </authorList>
    </citation>
    <scope>NUCLEOTIDE SEQUENCE [LARGE SCALE GENOMIC DNA]</scope>
    <source>
        <strain evidence="6 7">SM2066</strain>
    </source>
</reference>
<dbReference type="SUPFAM" id="SSF53850">
    <property type="entry name" value="Periplasmic binding protein-like II"/>
    <property type="match status" value="1"/>
</dbReference>
<dbReference type="PANTHER" id="PTHR30537:SF5">
    <property type="entry name" value="HTH-TYPE TRANSCRIPTIONAL ACTIVATOR TTDR-RELATED"/>
    <property type="match status" value="1"/>
</dbReference>
<dbReference type="PROSITE" id="PS50931">
    <property type="entry name" value="HTH_LYSR"/>
    <property type="match status" value="1"/>
</dbReference>
<evidence type="ECO:0000313" key="6">
    <source>
        <dbReference type="EMBL" id="MBD5771940.1"/>
    </source>
</evidence>
<dbReference type="Pfam" id="PF03466">
    <property type="entry name" value="LysR_substrate"/>
    <property type="match status" value="1"/>
</dbReference>
<comment type="similarity">
    <text evidence="1">Belongs to the LysR transcriptional regulatory family.</text>
</comment>
<dbReference type="PANTHER" id="PTHR30537">
    <property type="entry name" value="HTH-TYPE TRANSCRIPTIONAL REGULATOR"/>
    <property type="match status" value="1"/>
</dbReference>
<evidence type="ECO:0000256" key="2">
    <source>
        <dbReference type="ARBA" id="ARBA00023015"/>
    </source>
</evidence>
<dbReference type="RefSeq" id="WP_191595330.1">
    <property type="nucleotide sequence ID" value="NZ_JACYFC010000004.1"/>
</dbReference>
<keyword evidence="4" id="KW-0804">Transcription</keyword>
<evidence type="ECO:0000256" key="4">
    <source>
        <dbReference type="ARBA" id="ARBA00023163"/>
    </source>
</evidence>
<dbReference type="Pfam" id="PF00126">
    <property type="entry name" value="HTH_1"/>
    <property type="match status" value="1"/>
</dbReference>